<dbReference type="EMBL" id="WHPN01000430">
    <property type="protein sequence ID" value="KAF4405055.1"/>
    <property type="molecule type" value="Genomic_DNA"/>
</dbReference>
<gene>
    <name evidence="12" type="ORF">GCU69_32425</name>
</gene>
<comment type="caution">
    <text evidence="12">The sequence shown here is derived from an EMBL/GenBank/DDBJ whole genome shotgun (WGS) entry which is preliminary data.</text>
</comment>
<evidence type="ECO:0000256" key="7">
    <source>
        <dbReference type="RuleBase" id="RU004016"/>
    </source>
</evidence>
<dbReference type="InterPro" id="IPR001967">
    <property type="entry name" value="Peptidase_S11_N"/>
</dbReference>
<dbReference type="InterPro" id="IPR012338">
    <property type="entry name" value="Beta-lactam/transpept-like"/>
</dbReference>
<evidence type="ECO:0000313" key="13">
    <source>
        <dbReference type="Proteomes" id="UP000621266"/>
    </source>
</evidence>
<dbReference type="PRINTS" id="PR00725">
    <property type="entry name" value="DADACBPTASE1"/>
</dbReference>
<feature type="domain" description="Peptidase S11 D-alanyl-D-alanine carboxypeptidase A N-terminal" evidence="11">
    <location>
        <begin position="69"/>
        <end position="303"/>
    </location>
</feature>
<evidence type="ECO:0000313" key="12">
    <source>
        <dbReference type="EMBL" id="KAF4405055.1"/>
    </source>
</evidence>
<name>A0ABQ7F992_9ACTN</name>
<feature type="compositionally biased region" description="Low complexity" evidence="8">
    <location>
        <begin position="43"/>
        <end position="63"/>
    </location>
</feature>
<keyword evidence="9" id="KW-0812">Transmembrane</keyword>
<dbReference type="Proteomes" id="UP000621266">
    <property type="component" value="Unassembled WGS sequence"/>
</dbReference>
<keyword evidence="6" id="KW-0961">Cell wall biogenesis/degradation</keyword>
<accession>A0ABQ7F992</accession>
<evidence type="ECO:0000256" key="6">
    <source>
        <dbReference type="ARBA" id="ARBA00023316"/>
    </source>
</evidence>
<evidence type="ECO:0000256" key="8">
    <source>
        <dbReference type="SAM" id="MobiDB-lite"/>
    </source>
</evidence>
<organism evidence="12 13">
    <name type="scientific">Streptomyces lycii</name>
    <dbReference type="NCBI Taxonomy" id="2654337"/>
    <lineage>
        <taxon>Bacteria</taxon>
        <taxon>Bacillati</taxon>
        <taxon>Actinomycetota</taxon>
        <taxon>Actinomycetes</taxon>
        <taxon>Kitasatosporales</taxon>
        <taxon>Streptomycetaceae</taxon>
        <taxon>Streptomyces</taxon>
    </lineage>
</organism>
<evidence type="ECO:0000256" key="5">
    <source>
        <dbReference type="ARBA" id="ARBA00022984"/>
    </source>
</evidence>
<keyword evidence="2 10" id="KW-0732">Signal</keyword>
<evidence type="ECO:0000256" key="9">
    <source>
        <dbReference type="SAM" id="Phobius"/>
    </source>
</evidence>
<keyword evidence="5" id="KW-0573">Peptidoglycan synthesis</keyword>
<protein>
    <submittedName>
        <fullName evidence="12">D-alanyl-D-alanine carboxypeptidase</fullName>
    </submittedName>
</protein>
<dbReference type="RefSeq" id="WP_098754491.1">
    <property type="nucleotide sequence ID" value="NZ_WHPN01000430.1"/>
</dbReference>
<feature type="region of interest" description="Disordered" evidence="8">
    <location>
        <begin position="30"/>
        <end position="66"/>
    </location>
</feature>
<sequence>MDAISGFTLRICAAAVAALCCLTAGAAPPRAHADTGGDGRPGPGAAARPLSAPGLHAPPGAAGQELPSGLSARSWMVSDARTGQVLAAKDAHRRLPPASTLKTLFAVTLLPKFPQDTLRTVSEAELRNVGPGSSRVGIRAGNRYTVADLWLGVFLSSGNDAVHALAAMNGSVERTVRQMQAKARMLGAVDTQVVSPDGYDAPGQVSSAYDLSLIARAGLQNPHFARYSAMARADFPTGRTADGRVTGSFGIQNTNRLLSGGPGVTPYRGLIGVKNGYTSEAGNTLVAAARRDGRTLLVTVMNPRSGVPHAVYEEARSLLDWGFTVAGEASSVGTLNQAGADEPRHGSAALSGAASPGAGSEGFWTTGRTVPVAAAALLAGALWPLLRYRRRLAERTAAAAAPPGGLAAARTRAAAPVEKPGGR</sequence>
<feature type="signal peptide" evidence="10">
    <location>
        <begin position="1"/>
        <end position="26"/>
    </location>
</feature>
<feature type="compositionally biased region" description="Low complexity" evidence="8">
    <location>
        <begin position="399"/>
        <end position="416"/>
    </location>
</feature>
<dbReference type="SUPFAM" id="SSF56601">
    <property type="entry name" value="beta-lactamase/transpeptidase-like"/>
    <property type="match status" value="1"/>
</dbReference>
<dbReference type="GO" id="GO:0004180">
    <property type="term" value="F:carboxypeptidase activity"/>
    <property type="evidence" value="ECO:0007669"/>
    <property type="project" value="UniProtKB-KW"/>
</dbReference>
<evidence type="ECO:0000259" key="11">
    <source>
        <dbReference type="Pfam" id="PF00768"/>
    </source>
</evidence>
<comment type="similarity">
    <text evidence="1 7">Belongs to the peptidase S11 family.</text>
</comment>
<evidence type="ECO:0000256" key="3">
    <source>
        <dbReference type="ARBA" id="ARBA00022801"/>
    </source>
</evidence>
<dbReference type="PANTHER" id="PTHR21581">
    <property type="entry name" value="D-ALANYL-D-ALANINE CARBOXYPEPTIDASE"/>
    <property type="match status" value="1"/>
</dbReference>
<keyword evidence="4" id="KW-0133">Cell shape</keyword>
<keyword evidence="3" id="KW-0378">Hydrolase</keyword>
<proteinExistence type="inferred from homology"/>
<evidence type="ECO:0000256" key="2">
    <source>
        <dbReference type="ARBA" id="ARBA00022729"/>
    </source>
</evidence>
<feature type="region of interest" description="Disordered" evidence="8">
    <location>
        <begin position="399"/>
        <end position="423"/>
    </location>
</feature>
<keyword evidence="9" id="KW-1133">Transmembrane helix</keyword>
<feature type="transmembrane region" description="Helical" evidence="9">
    <location>
        <begin position="369"/>
        <end position="386"/>
    </location>
</feature>
<keyword evidence="12" id="KW-0121">Carboxypeptidase</keyword>
<dbReference type="PANTHER" id="PTHR21581:SF33">
    <property type="entry name" value="D-ALANYL-D-ALANINE CARBOXYPEPTIDASE DACB"/>
    <property type="match status" value="1"/>
</dbReference>
<evidence type="ECO:0000256" key="10">
    <source>
        <dbReference type="SAM" id="SignalP"/>
    </source>
</evidence>
<keyword evidence="13" id="KW-1185">Reference proteome</keyword>
<dbReference type="Gene3D" id="3.40.710.10">
    <property type="entry name" value="DD-peptidase/beta-lactamase superfamily"/>
    <property type="match status" value="1"/>
</dbReference>
<evidence type="ECO:0000256" key="1">
    <source>
        <dbReference type="ARBA" id="ARBA00007164"/>
    </source>
</evidence>
<keyword evidence="9" id="KW-0472">Membrane</keyword>
<reference evidence="12 13" key="1">
    <citation type="submission" date="2019-10" db="EMBL/GenBank/DDBJ databases">
        <title>Streptomyces tenebrisbrunneis sp.nov., an endogenous actinomycete isolated from of Lycium ruthenicum.</title>
        <authorList>
            <person name="Ma L."/>
        </authorList>
    </citation>
    <scope>NUCLEOTIDE SEQUENCE [LARGE SCALE GENOMIC DNA]</scope>
    <source>
        <strain evidence="12 13">TRM 66187</strain>
    </source>
</reference>
<feature type="chain" id="PRO_5045046696" evidence="10">
    <location>
        <begin position="27"/>
        <end position="423"/>
    </location>
</feature>
<evidence type="ECO:0000256" key="4">
    <source>
        <dbReference type="ARBA" id="ARBA00022960"/>
    </source>
</evidence>
<dbReference type="Pfam" id="PF00768">
    <property type="entry name" value="Peptidase_S11"/>
    <property type="match status" value="1"/>
</dbReference>
<keyword evidence="12" id="KW-0645">Protease</keyword>
<dbReference type="InterPro" id="IPR018044">
    <property type="entry name" value="Peptidase_S11"/>
</dbReference>